<evidence type="ECO:0000313" key="4">
    <source>
        <dbReference type="EMBL" id="GHF42362.1"/>
    </source>
</evidence>
<dbReference type="Proteomes" id="UP000658656">
    <property type="component" value="Unassembled WGS sequence"/>
</dbReference>
<comment type="caution">
    <text evidence="4">The sequence shown here is derived from an EMBL/GenBank/DDBJ whole genome shotgun (WGS) entry which is preliminary data.</text>
</comment>
<dbReference type="Gene3D" id="3.30.9.10">
    <property type="entry name" value="D-Amino Acid Oxidase, subunit A, domain 2"/>
    <property type="match status" value="1"/>
</dbReference>
<dbReference type="Pfam" id="PF01494">
    <property type="entry name" value="FAD_binding_3"/>
    <property type="match status" value="1"/>
</dbReference>
<dbReference type="PANTHER" id="PTHR43004:SF3">
    <property type="entry name" value="P-HYDROXYBENZOATE HYDROXYLASE"/>
    <property type="match status" value="1"/>
</dbReference>
<proteinExistence type="predicted"/>
<feature type="domain" description="FAD-binding" evidence="3">
    <location>
        <begin position="3"/>
        <end position="324"/>
    </location>
</feature>
<dbReference type="Gene3D" id="3.50.50.60">
    <property type="entry name" value="FAD/NAD(P)-binding domain"/>
    <property type="match status" value="1"/>
</dbReference>
<dbReference type="InterPro" id="IPR002938">
    <property type="entry name" value="FAD-bd"/>
</dbReference>
<keyword evidence="1" id="KW-0285">Flavoprotein</keyword>
<reference evidence="4" key="2">
    <citation type="submission" date="2020-09" db="EMBL/GenBank/DDBJ databases">
        <authorList>
            <person name="Sun Q."/>
            <person name="Zhou Y."/>
        </authorList>
    </citation>
    <scope>NUCLEOTIDE SEQUENCE</scope>
    <source>
        <strain evidence="4">CGMCC 4.7679</strain>
    </source>
</reference>
<name>A0A8H9M8M0_9PSEU</name>
<dbReference type="PRINTS" id="PR00420">
    <property type="entry name" value="RNGMNOXGNASE"/>
</dbReference>
<sequence length="391" mass="41738">MGIIGAGPAGLVAAHVLLRSGIDCCVVERNTREQVEQRARAGLREHRVADYLRGHGLPCGRSTSGAADFVCEDQRIRVSYRELSGGFTRWVHPQQLLVRDLLTALDTVDRSPRFGCAALAISAPLERPVIECADLDLACDFVLACDGSGGPSARLFAAAGLPPATRRHRCDWLTVLADVERPVDGAVYALHRDGFAGLMPRAGTTARLYLQIPAGGPLESWRERDIRDRFARRMGTTAPLLPALREIAEVGVVRMRSSSLPVARLGKLLVAGDAAHLLTPTGAKGMNLAIADAADAAHSLISWYHHGDPGDLAGYSARRVEDARLTQEFSGWMLDLLHVPSGPEVLSGKRETIESIAVPGPAGEAFAHRYAGSGAGADNRVPLPEVGVHSA</sequence>
<dbReference type="InterPro" id="IPR050641">
    <property type="entry name" value="RIFMO-like"/>
</dbReference>
<evidence type="ECO:0000256" key="2">
    <source>
        <dbReference type="ARBA" id="ARBA00022827"/>
    </source>
</evidence>
<evidence type="ECO:0000313" key="5">
    <source>
        <dbReference type="Proteomes" id="UP000658656"/>
    </source>
</evidence>
<evidence type="ECO:0000256" key="1">
    <source>
        <dbReference type="ARBA" id="ARBA00022630"/>
    </source>
</evidence>
<dbReference type="SUPFAM" id="SSF54373">
    <property type="entry name" value="FAD-linked reductases, C-terminal domain"/>
    <property type="match status" value="1"/>
</dbReference>
<protein>
    <submittedName>
        <fullName evidence="4">4-hydroxybenzoate 3-monooxygenase</fullName>
    </submittedName>
</protein>
<keyword evidence="5" id="KW-1185">Reference proteome</keyword>
<evidence type="ECO:0000259" key="3">
    <source>
        <dbReference type="Pfam" id="PF01494"/>
    </source>
</evidence>
<dbReference type="SUPFAM" id="SSF51905">
    <property type="entry name" value="FAD/NAD(P)-binding domain"/>
    <property type="match status" value="1"/>
</dbReference>
<dbReference type="AlphaFoldDB" id="A0A8H9M8M0"/>
<keyword evidence="4" id="KW-0503">Monooxygenase</keyword>
<gene>
    <name evidence="4" type="ORF">GCM10017566_14940</name>
</gene>
<dbReference type="InterPro" id="IPR036188">
    <property type="entry name" value="FAD/NAD-bd_sf"/>
</dbReference>
<reference evidence="4" key="1">
    <citation type="journal article" date="2014" name="Int. J. Syst. Evol. Microbiol.">
        <title>Complete genome sequence of Corynebacterium casei LMG S-19264T (=DSM 44701T), isolated from a smear-ripened cheese.</title>
        <authorList>
            <consortium name="US DOE Joint Genome Institute (JGI-PGF)"/>
            <person name="Walter F."/>
            <person name="Albersmeier A."/>
            <person name="Kalinowski J."/>
            <person name="Ruckert C."/>
        </authorList>
    </citation>
    <scope>NUCLEOTIDE SEQUENCE</scope>
    <source>
        <strain evidence="4">CGMCC 4.7679</strain>
    </source>
</reference>
<keyword evidence="4" id="KW-0560">Oxidoreductase</keyword>
<dbReference type="EMBL" id="BNAV01000001">
    <property type="protein sequence ID" value="GHF42362.1"/>
    <property type="molecule type" value="Genomic_DNA"/>
</dbReference>
<dbReference type="GO" id="GO:0071949">
    <property type="term" value="F:FAD binding"/>
    <property type="evidence" value="ECO:0007669"/>
    <property type="project" value="InterPro"/>
</dbReference>
<dbReference type="GO" id="GO:0016709">
    <property type="term" value="F:oxidoreductase activity, acting on paired donors, with incorporation or reduction of molecular oxygen, NAD(P)H as one donor, and incorporation of one atom of oxygen"/>
    <property type="evidence" value="ECO:0007669"/>
    <property type="project" value="UniProtKB-ARBA"/>
</dbReference>
<keyword evidence="2" id="KW-0274">FAD</keyword>
<organism evidence="4 5">
    <name type="scientific">Amycolatopsis bartoniae</name>
    <dbReference type="NCBI Taxonomy" id="941986"/>
    <lineage>
        <taxon>Bacteria</taxon>
        <taxon>Bacillati</taxon>
        <taxon>Actinomycetota</taxon>
        <taxon>Actinomycetes</taxon>
        <taxon>Pseudonocardiales</taxon>
        <taxon>Pseudonocardiaceae</taxon>
        <taxon>Amycolatopsis</taxon>
    </lineage>
</organism>
<accession>A0A8H9M8M0</accession>
<dbReference type="PANTHER" id="PTHR43004">
    <property type="entry name" value="TRK SYSTEM POTASSIUM UPTAKE PROTEIN"/>
    <property type="match status" value="1"/>
</dbReference>